<accession>A0A0V1DJJ2</accession>
<name>A0A0V1DJJ2_TRIPS</name>
<dbReference type="AlphaFoldDB" id="A0A0V1DJJ2"/>
<evidence type="ECO:0000313" key="1">
    <source>
        <dbReference type="EMBL" id="KRY61792.1"/>
    </source>
</evidence>
<proteinExistence type="predicted"/>
<comment type="caution">
    <text evidence="1">The sequence shown here is derived from an EMBL/GenBank/DDBJ whole genome shotgun (WGS) entry which is preliminary data.</text>
</comment>
<organism evidence="1 2">
    <name type="scientific">Trichinella pseudospiralis</name>
    <name type="common">Parasitic roundworm</name>
    <dbReference type="NCBI Taxonomy" id="6337"/>
    <lineage>
        <taxon>Eukaryota</taxon>
        <taxon>Metazoa</taxon>
        <taxon>Ecdysozoa</taxon>
        <taxon>Nematoda</taxon>
        <taxon>Enoplea</taxon>
        <taxon>Dorylaimia</taxon>
        <taxon>Trichinellida</taxon>
        <taxon>Trichinellidae</taxon>
        <taxon>Trichinella</taxon>
    </lineage>
</organism>
<protein>
    <submittedName>
        <fullName evidence="1">Uncharacterized protein</fullName>
    </submittedName>
</protein>
<evidence type="ECO:0000313" key="2">
    <source>
        <dbReference type="Proteomes" id="UP000054995"/>
    </source>
</evidence>
<dbReference type="EMBL" id="JYDT01004232">
    <property type="protein sequence ID" value="KRY61792.1"/>
    <property type="molecule type" value="Genomic_DNA"/>
</dbReference>
<gene>
    <name evidence="1" type="ORF">T4D_11640</name>
</gene>
<sequence>MRKFRNFRENAFSLKVHVMGINRSETVREVQ</sequence>
<dbReference type="Proteomes" id="UP000054995">
    <property type="component" value="Unassembled WGS sequence"/>
</dbReference>
<reference evidence="1 2" key="1">
    <citation type="submission" date="2015-01" db="EMBL/GenBank/DDBJ databases">
        <title>Evolution of Trichinella species and genotypes.</title>
        <authorList>
            <person name="Korhonen P.K."/>
            <person name="Edoardo P."/>
            <person name="Giuseppe L.R."/>
            <person name="Gasser R.B."/>
        </authorList>
    </citation>
    <scope>NUCLEOTIDE SEQUENCE [LARGE SCALE GENOMIC DNA]</scope>
    <source>
        <strain evidence="1">ISS470</strain>
    </source>
</reference>
<keyword evidence="2" id="KW-1185">Reference proteome</keyword>